<dbReference type="RefSeq" id="WP_283433640.1">
    <property type="nucleotide sequence ID" value="NZ_FXUG01000009.1"/>
</dbReference>
<evidence type="ECO:0000256" key="1">
    <source>
        <dbReference type="ARBA" id="ARBA00022729"/>
    </source>
</evidence>
<dbReference type="SUPFAM" id="SSF56300">
    <property type="entry name" value="Metallo-dependent phosphatases"/>
    <property type="match status" value="1"/>
</dbReference>
<organism evidence="4 5">
    <name type="scientific">Neorhodopirellula lusitana</name>
    <dbReference type="NCBI Taxonomy" id="445327"/>
    <lineage>
        <taxon>Bacteria</taxon>
        <taxon>Pseudomonadati</taxon>
        <taxon>Planctomycetota</taxon>
        <taxon>Planctomycetia</taxon>
        <taxon>Pirellulales</taxon>
        <taxon>Pirellulaceae</taxon>
        <taxon>Neorhodopirellula</taxon>
    </lineage>
</organism>
<sequence length="319" mass="35502">MTALLSPLGYLGYRVAAHNQWIIVTRNARSFDQGTEPKVFPAQSQLSMLVVGDTGKDTQRRAEVVEAMRRHSRWSRPDAAMILGDNFYERGVESVDDPRFDSDFESLFDRKSFDIPFYACLGNHDVGGDTDAQVQYTKRSQRWKMPSRYFKTSHRAGGATVDIFVLDTNTLDLDDDATDQQLKWLRAELAASQADYKIVAGHHPAISGGQHEVTPSVAKHLSPIFSEFNIDVYLSGHDHDLQLLDSGEGWLQVVSGAGSKLRSTSWIDETRFAEATAGFCWLVANESELSLSFYSSTQRLCTYIVPAKVPGPMLAIANA</sequence>
<evidence type="ECO:0000313" key="5">
    <source>
        <dbReference type="Proteomes" id="UP001158067"/>
    </source>
</evidence>
<keyword evidence="5" id="KW-1185">Reference proteome</keyword>
<evidence type="ECO:0000259" key="3">
    <source>
        <dbReference type="Pfam" id="PF00149"/>
    </source>
</evidence>
<dbReference type="InterPro" id="IPR004843">
    <property type="entry name" value="Calcineurin-like_PHP"/>
</dbReference>
<protein>
    <submittedName>
        <fullName evidence="4">Calcineurin-like phosphoesterase</fullName>
    </submittedName>
</protein>
<dbReference type="Proteomes" id="UP001158067">
    <property type="component" value="Unassembled WGS sequence"/>
</dbReference>
<gene>
    <name evidence="4" type="ORF">SAMN06265222_10952</name>
</gene>
<dbReference type="EMBL" id="FXUG01000009">
    <property type="protein sequence ID" value="SMP65466.1"/>
    <property type="molecule type" value="Genomic_DNA"/>
</dbReference>
<comment type="caution">
    <text evidence="4">The sequence shown here is derived from an EMBL/GenBank/DDBJ whole genome shotgun (WGS) entry which is preliminary data.</text>
</comment>
<feature type="domain" description="Calcineurin-like phosphoesterase" evidence="3">
    <location>
        <begin position="49"/>
        <end position="240"/>
    </location>
</feature>
<accession>A0ABY1QBC2</accession>
<keyword evidence="1" id="KW-0732">Signal</keyword>
<reference evidence="4 5" key="1">
    <citation type="submission" date="2017-05" db="EMBL/GenBank/DDBJ databases">
        <authorList>
            <person name="Varghese N."/>
            <person name="Submissions S."/>
        </authorList>
    </citation>
    <scope>NUCLEOTIDE SEQUENCE [LARGE SCALE GENOMIC DNA]</scope>
    <source>
        <strain evidence="4 5">DSM 25457</strain>
    </source>
</reference>
<evidence type="ECO:0000256" key="2">
    <source>
        <dbReference type="ARBA" id="ARBA00022801"/>
    </source>
</evidence>
<dbReference type="Pfam" id="PF00149">
    <property type="entry name" value="Metallophos"/>
    <property type="match status" value="1"/>
</dbReference>
<name>A0ABY1QBC2_9BACT</name>
<evidence type="ECO:0000313" key="4">
    <source>
        <dbReference type="EMBL" id="SMP65466.1"/>
    </source>
</evidence>
<dbReference type="Gene3D" id="3.60.21.10">
    <property type="match status" value="1"/>
</dbReference>
<dbReference type="PANTHER" id="PTHR10161:SF14">
    <property type="entry name" value="TARTRATE-RESISTANT ACID PHOSPHATASE TYPE 5"/>
    <property type="match status" value="1"/>
</dbReference>
<proteinExistence type="predicted"/>
<dbReference type="PANTHER" id="PTHR10161">
    <property type="entry name" value="TARTRATE-RESISTANT ACID PHOSPHATASE TYPE 5"/>
    <property type="match status" value="1"/>
</dbReference>
<dbReference type="InterPro" id="IPR029052">
    <property type="entry name" value="Metallo-depent_PP-like"/>
</dbReference>
<keyword evidence="2" id="KW-0378">Hydrolase</keyword>
<dbReference type="InterPro" id="IPR051558">
    <property type="entry name" value="Metallophosphoesterase_PAP"/>
</dbReference>